<reference evidence="1" key="1">
    <citation type="journal article" date="2021" name="Mol. Plant Microbe Interact.">
        <title>Complete Genome Sequence of the Plant-Pathogenic Fungus Colletotrichum lupini.</title>
        <authorList>
            <person name="Baroncelli R."/>
            <person name="Pensec F."/>
            <person name="Da Lio D."/>
            <person name="Boufleur T."/>
            <person name="Vicente I."/>
            <person name="Sarrocco S."/>
            <person name="Picot A."/>
            <person name="Baraldi E."/>
            <person name="Sukno S."/>
            <person name="Thon M."/>
            <person name="Le Floch G."/>
        </authorList>
    </citation>
    <scope>NUCLEOTIDE SEQUENCE</scope>
    <source>
        <strain evidence="1">IMI 504893</strain>
    </source>
</reference>
<sequence>MILPRKLHQIQKLRNEMGYLSFRGRKSTSTSIVFSVQLIKTQDASETALCNFEIAMQELPGYYSMDLLQFRFALPREGSRSEACTTSSNKHPLTRSIGNLINHDTANLASVEGSCTLK</sequence>
<organism evidence="1 2">
    <name type="scientific">Colletotrichum lupini</name>
    <dbReference type="NCBI Taxonomy" id="145971"/>
    <lineage>
        <taxon>Eukaryota</taxon>
        <taxon>Fungi</taxon>
        <taxon>Dikarya</taxon>
        <taxon>Ascomycota</taxon>
        <taxon>Pezizomycotina</taxon>
        <taxon>Sordariomycetes</taxon>
        <taxon>Hypocreomycetidae</taxon>
        <taxon>Glomerellales</taxon>
        <taxon>Glomerellaceae</taxon>
        <taxon>Colletotrichum</taxon>
        <taxon>Colletotrichum acutatum species complex</taxon>
    </lineage>
</organism>
<dbReference type="AlphaFoldDB" id="A0A9Q8WKY0"/>
<gene>
    <name evidence="1" type="ORF">CLUP02_12104</name>
</gene>
<dbReference type="RefSeq" id="XP_049148213.1">
    <property type="nucleotide sequence ID" value="XM_049291068.1"/>
</dbReference>
<proteinExistence type="predicted"/>
<protein>
    <submittedName>
        <fullName evidence="1">Uncharacterized protein</fullName>
    </submittedName>
</protein>
<dbReference type="KEGG" id="clup:CLUP02_12104"/>
<name>A0A9Q8WKY0_9PEZI</name>
<dbReference type="Proteomes" id="UP000830671">
    <property type="component" value="Chromosome 6"/>
</dbReference>
<keyword evidence="2" id="KW-1185">Reference proteome</keyword>
<evidence type="ECO:0000313" key="1">
    <source>
        <dbReference type="EMBL" id="UQC86602.1"/>
    </source>
</evidence>
<evidence type="ECO:0000313" key="2">
    <source>
        <dbReference type="Proteomes" id="UP000830671"/>
    </source>
</evidence>
<dbReference type="GeneID" id="73346078"/>
<dbReference type="EMBL" id="CP019478">
    <property type="protein sequence ID" value="UQC86602.1"/>
    <property type="molecule type" value="Genomic_DNA"/>
</dbReference>
<accession>A0A9Q8WKY0</accession>